<organism evidence="2 3">
    <name type="scientific">Micromonospora avicenniae</name>
    <dbReference type="NCBI Taxonomy" id="1198245"/>
    <lineage>
        <taxon>Bacteria</taxon>
        <taxon>Bacillati</taxon>
        <taxon>Actinomycetota</taxon>
        <taxon>Actinomycetes</taxon>
        <taxon>Micromonosporales</taxon>
        <taxon>Micromonosporaceae</taxon>
        <taxon>Micromonospora</taxon>
    </lineage>
</organism>
<feature type="region of interest" description="Disordered" evidence="1">
    <location>
        <begin position="364"/>
        <end position="391"/>
    </location>
</feature>
<dbReference type="Proteomes" id="UP000186004">
    <property type="component" value="Unassembled WGS sequence"/>
</dbReference>
<feature type="compositionally biased region" description="Acidic residues" evidence="1">
    <location>
        <begin position="364"/>
        <end position="375"/>
    </location>
</feature>
<evidence type="ECO:0000256" key="1">
    <source>
        <dbReference type="SAM" id="MobiDB-lite"/>
    </source>
</evidence>
<evidence type="ECO:0000313" key="2">
    <source>
        <dbReference type="EMBL" id="SIQ78742.1"/>
    </source>
</evidence>
<dbReference type="AlphaFoldDB" id="A0A1N6VLL0"/>
<proteinExistence type="predicted"/>
<protein>
    <submittedName>
        <fullName evidence="2">Uncharacterized protein</fullName>
    </submittedName>
</protein>
<accession>A0A1N6VLL0</accession>
<reference evidence="2 3" key="1">
    <citation type="submission" date="2017-01" db="EMBL/GenBank/DDBJ databases">
        <authorList>
            <person name="Mah S.A."/>
            <person name="Swanson W.J."/>
            <person name="Moy G.W."/>
            <person name="Vacquier V.D."/>
        </authorList>
    </citation>
    <scope>NUCLEOTIDE SEQUENCE [LARGE SCALE GENOMIC DNA]</scope>
    <source>
        <strain evidence="2 3">DSM 45758</strain>
    </source>
</reference>
<name>A0A1N6VLL0_9ACTN</name>
<gene>
    <name evidence="2" type="ORF">SAMN05444858_104166</name>
</gene>
<dbReference type="STRING" id="1198245.SAMN05444858_104166"/>
<dbReference type="EMBL" id="FTNF01000004">
    <property type="protein sequence ID" value="SIQ78742.1"/>
    <property type="molecule type" value="Genomic_DNA"/>
</dbReference>
<evidence type="ECO:0000313" key="3">
    <source>
        <dbReference type="Proteomes" id="UP000186004"/>
    </source>
</evidence>
<dbReference type="RefSeq" id="WP_076469593.1">
    <property type="nucleotide sequence ID" value="NZ_FTNF01000004.1"/>
</dbReference>
<sequence>MTQIGEVRQEQAAFHQLLLRMAGRLPDELIAEARRWLVADELVEIAQAVVFAALAARVAVTETEAALLADTLAAAGEDVEALADLERSEADPQPLYGVAPVSPGVLAEHGDAVPYAVDLTQPYEGPGGLDEIDAAAVAAMPSLAADASARALWRTWRFPAMGTQWPPPRRVYLLQADHEATLPALAAGLQDALAVAGEDNPQVEAFVDADGLPAYQRTALGFSALLWTAEPGERPAVARVFDTFEPGVGPGFEPDHPELDEPEVDQVARYLDEGVPLLITPDLAPDVVDPTREPAVPTAFRTDGRWIWSDAVSYYLRGYGLAPDPALLAEIRQNAYRSPEVDAVALHRALSVLYASAAGGVDAVEESDVPDDVDEPVGGGDTDGAATAKSV</sequence>
<keyword evidence="3" id="KW-1185">Reference proteome</keyword>